<sequence>MTTASRDSVVWKLAGLLRESGDVVLSGCSTLSLLTTTLQQLNRVFELYLGPWGPGQTGFVALPSHPADSPIILQLQFLFDVLQKTLSLKLVHIPGPGLPGPIKIFPFKSLRQLELRGVPLHCLHGLRGIYSQLETLICSRSLQALEELLSACGGDLCSALPWLALLSADFSYNALTALDSSLRLLSALRFLNLSHNRVQDCKGFLMDLSELYHLDISYNRLHLIPRMGPSGAALGILILRGNELQSLQGLEQLRNLRHLDVAYNLLEGHRELSPLWLLAELRKLYLEGNPLWFHPAHRVATVQYLSPRVRDAAHNFLLDGEVLSLKDFQTPASSGPGPMVPPLPWSVGSTTETSGGPELSDSLSSGGIMAQAPLRKVKNRVRVRRASISEPSDTDPEPRTLDPSPAGWFVQQHRELELLNSFRERFGCDWLQYRNHLETSGSPHLATSKTPDLSTPPLDALGPESLPGPLAPEKDTRDPEESPQKMSEEGRVELKPLEEEREEQEKEEGAKERQEEEEEQEWKEVEAELCRPMLVCPLQGPEGVRGRECFLRVTPTHLFEVELQAARTLEQLELQSLVVAELEPEMKTQREPVPEGSGLFPMAPVLVLRFSYICPDRQLRRYVVLESDAHAAIQELLAVLTPFTTVAQRQLREARDPLGTRFQCLRCGCEFKPEEPRLGLDGEEGWRPLFQKTESLAVCPSCGSDHVVLLTLSEETFNREQNHGQQSPVSSQSSSPVCDPPGQSDHPSKADNIPPQAPVSHGHSSWSLSPPPERCGLRSVDHRLRLFLDVEVFSDAQEEFQCCLKVPAVLAGHSGEFLCLVVVSDHRLYLLKVTGKICGPPASWLQPTLAIPLQDLSGMELGLAGQSLRLEWVTGAGSCVLLPRDARCCRAFLEELIGVLQSLPPTRRNSVIATEEEVTPQHRLWPLLGQVASSEAPQFFYLQAFLVEGPSTCPVSLLLTLDTLYLLDENPVGGGGGGGGGGGAEREEVEPRAAGSSACVRPARLARREAGPEPGGRARERVGRDMGRAPPRPGRLPSPQVRVPLEEPPLGPDVEEDDDLGKTLAVSRFGDLISKPPAWDPEKPSRSYSERDFEFHRHTSHHTHHPLSARLPPPHKLRRLPPTSARHTRKKGKKEKTSAPPSEGTPPIQEEGGAGADEEEEEEEEEGESEVEPVEPPPSGSPPKAKFSIGSDEDDSPGLSGKAACTKPLPSVGPRPDQSPQPSLSSPSPRARVSRVAAEKSRPWSPSASYDLRERLCPGSALGNPGGPEQQVPTDEAEAQMLGSADLDDMKKDLEMFVLDFEDYGLWEPIRGQESPVAGAPAGHRLEDNPGVRRHLVKKPSRTQGGRGSPSGLAPILRRKKKKKKLDRRPHEVFVELNELMLDRSQEPHWRETARWIKFEEDVEEETERWGKPHVASLSFRSLLELRRTIAQGAALLDLEQTTLPGIAHLVVETMIVSDQIRPEDRASVLRTLLLKHSHPNDDKDSGFFPRNPSSSSVNSVLGNHHPTPSHGPDGAVPTMTDDLGEPAPLWPHDPDAKEKPLHMPGGDGHRGKSLKLLEKIPEDAEATVVLVGCVPFLEQPAAAFVRLSEAVLLESVLEVPVPVRFLFVMLGPSHTSTDYHELGRSIATLMSDKLFHEAAYQADDRQDLLSAISEFLDGSIVIPPSEVEGRDLLRSVAAFQRELLRKRREREQTKVETTTRGGYVAPGKELSLELGGSEATPEDDPLLRTGSVFGGLVRDVKRRYPHYPSDLRDALHSQCVAAVLFIYFAALSPAITFGGLLGEKTEGLMGVSELIVSTAVLGVLFSLLGAQPLLVVGFSGPLLVFEEAFFKFCRAQDLEYLTGRVWVGLWLVVFVLALVAAEGSFLVRYISPFTQEIFAFLISLIFIYETFHKLYKVFTEHPLLPFYPPEGTLESGLEPNGSALPPTEGPPGPRNQPNTALLSLILMLGTFLIAFFLRKFRNSRFLGGKARRLIGDFGIPISILVMVLVDYSITDTYTQKLTVPTGLSVTSPHKRTWFIPPLGSARPFPPWMMVAAAVPALLVLILIFMETQITALIVSQKARRLLKGSGFHLDLLLIGSLGGLCGLFGLPWLTAATVRSVTHVNALTVMRTAIAPGDKPQIQEVREQRVTGVLIASLVGLSIVMGAVLRRIPLAVLFGIFLYMGVTSLSGIQLSQRLLLIFMPAKHHPEQPYVTKVKTWRMHLFTCIQLGCIALLWVVKSTAASLAFPFLLLLTVPLRRCLLPRLFQDRELQALDSEDAEPNFDEDGQDEYNELHMPV</sequence>
<evidence type="ECO:0000256" key="23">
    <source>
        <dbReference type="RuleBase" id="RU362035"/>
    </source>
</evidence>
<dbReference type="InterPro" id="IPR011531">
    <property type="entry name" value="HCO3_transpt-like_TM_dom"/>
</dbReference>
<dbReference type="EMBL" id="JAATJV010373626">
    <property type="protein sequence ID" value="MBZ3880621.1"/>
    <property type="molecule type" value="Genomic_DNA"/>
</dbReference>
<evidence type="ECO:0000259" key="28">
    <source>
        <dbReference type="Pfam" id="PF23142"/>
    </source>
</evidence>
<evidence type="ECO:0000256" key="15">
    <source>
        <dbReference type="ARBA" id="ARBA00022989"/>
    </source>
</evidence>
<dbReference type="InterPro" id="IPR003020">
    <property type="entry name" value="HCO3_transpt_euk"/>
</dbReference>
<feature type="region of interest" description="Disordered" evidence="24">
    <location>
        <begin position="1481"/>
        <end position="1550"/>
    </location>
</feature>
<evidence type="ECO:0000256" key="3">
    <source>
        <dbReference type="ARBA" id="ARBA00008771"/>
    </source>
</evidence>
<evidence type="ECO:0000256" key="10">
    <source>
        <dbReference type="ARBA" id="ARBA00022553"/>
    </source>
</evidence>
<evidence type="ECO:0000256" key="18">
    <source>
        <dbReference type="ARBA" id="ARBA00023139"/>
    </source>
</evidence>
<feature type="compositionally biased region" description="Low complexity" evidence="24">
    <location>
        <begin position="725"/>
        <end position="737"/>
    </location>
</feature>
<keyword evidence="14" id="KW-0677">Repeat</keyword>
<feature type="transmembrane region" description="Helical" evidence="23">
    <location>
        <begin position="2157"/>
        <end position="2184"/>
    </location>
</feature>
<keyword evidence="16 23" id="KW-0406">Ion transport</keyword>
<feature type="region of interest" description="Disordered" evidence="24">
    <location>
        <begin position="329"/>
        <end position="367"/>
    </location>
</feature>
<feature type="transmembrane region" description="Helical" evidence="23">
    <location>
        <begin position="2032"/>
        <end position="2050"/>
    </location>
</feature>
<evidence type="ECO:0000259" key="30">
    <source>
        <dbReference type="Pfam" id="PF25624"/>
    </source>
</evidence>
<keyword evidence="32" id="KW-1185">Reference proteome</keyword>
<dbReference type="SUPFAM" id="SSF52058">
    <property type="entry name" value="L domain-like"/>
    <property type="match status" value="1"/>
</dbReference>
<dbReference type="GO" id="GO:0005886">
    <property type="term" value="C:plasma membrane"/>
    <property type="evidence" value="ECO:0007669"/>
    <property type="project" value="UniProtKB-SubCell"/>
</dbReference>
<reference evidence="31" key="1">
    <citation type="submission" date="2020-03" db="EMBL/GenBank/DDBJ databases">
        <title>Studies in the Genomics of Life Span.</title>
        <authorList>
            <person name="Glass D."/>
        </authorList>
    </citation>
    <scope>NUCLEOTIDE SEQUENCE</scope>
    <source>
        <strain evidence="31">SUZIE</strain>
        <tissue evidence="31">Muscle</tissue>
    </source>
</reference>
<feature type="compositionally biased region" description="Basic and acidic residues" evidence="24">
    <location>
        <begin position="1533"/>
        <end position="1550"/>
    </location>
</feature>
<evidence type="ECO:0000259" key="29">
    <source>
        <dbReference type="Pfam" id="PF25357"/>
    </source>
</evidence>
<dbReference type="Pfam" id="PF15904">
    <property type="entry name" value="LIP1"/>
    <property type="match status" value="1"/>
</dbReference>
<evidence type="ECO:0000256" key="19">
    <source>
        <dbReference type="ARBA" id="ARBA00023288"/>
    </source>
</evidence>
<accession>A0AA41T1E1</accession>
<comment type="function">
    <text evidence="22">May regulate STK11/LKB1 function by controlling its subcellular localization.</text>
</comment>
<dbReference type="Pfam" id="PF00955">
    <property type="entry name" value="HCO3_cotransp"/>
    <property type="match status" value="2"/>
</dbReference>
<dbReference type="FunFam" id="3.80.10.10:FF:000527">
    <property type="entry name" value="Serine/threonine kinase 11 interacting protein"/>
    <property type="match status" value="1"/>
</dbReference>
<dbReference type="InterPro" id="IPR002979">
    <property type="entry name" value="Anion_exchange_3"/>
</dbReference>
<feature type="transmembrane region" description="Helical" evidence="23">
    <location>
        <begin position="1878"/>
        <end position="1896"/>
    </location>
</feature>
<keyword evidence="13 23" id="KW-0812">Transmembrane</keyword>
<feature type="transmembrane region" description="Helical" evidence="23">
    <location>
        <begin position="2131"/>
        <end position="2150"/>
    </location>
</feature>
<feature type="compositionally biased region" description="Basic residues" evidence="24">
    <location>
        <begin position="1098"/>
        <end position="1119"/>
    </location>
</feature>
<feature type="transmembrane region" description="Helical" evidence="23">
    <location>
        <begin position="1761"/>
        <end position="1783"/>
    </location>
</feature>
<evidence type="ECO:0000259" key="26">
    <source>
        <dbReference type="Pfam" id="PF07565"/>
    </source>
</evidence>
<evidence type="ECO:0000256" key="1">
    <source>
        <dbReference type="ARBA" id="ARBA00004496"/>
    </source>
</evidence>
<feature type="transmembrane region" description="Helical" evidence="23">
    <location>
        <begin position="2204"/>
        <end position="2237"/>
    </location>
</feature>
<keyword evidence="5 23" id="KW-0813">Transport</keyword>
<keyword evidence="7" id="KW-1003">Cell membrane</keyword>
<name>A0AA41T1E1_SCICA</name>
<feature type="region of interest" description="Disordered" evidence="24">
    <location>
        <begin position="1315"/>
        <end position="1367"/>
    </location>
</feature>
<organism evidence="31 32">
    <name type="scientific">Sciurus carolinensis</name>
    <name type="common">Eastern gray squirrel</name>
    <dbReference type="NCBI Taxonomy" id="30640"/>
    <lineage>
        <taxon>Eukaryota</taxon>
        <taxon>Metazoa</taxon>
        <taxon>Chordata</taxon>
        <taxon>Craniata</taxon>
        <taxon>Vertebrata</taxon>
        <taxon>Euteleostomi</taxon>
        <taxon>Mammalia</taxon>
        <taxon>Eutheria</taxon>
        <taxon>Euarchontoglires</taxon>
        <taxon>Glires</taxon>
        <taxon>Rodentia</taxon>
        <taxon>Sciuromorpha</taxon>
        <taxon>Sciuridae</taxon>
        <taxon>Sciurinae</taxon>
        <taxon>Sciurini</taxon>
        <taxon>Sciurus</taxon>
    </lineage>
</organism>
<keyword evidence="15 23" id="KW-1133">Transmembrane helix</keyword>
<proteinExistence type="inferred from homology"/>
<feature type="domain" description="Band 3 cytoplasmic" evidence="26">
    <location>
        <begin position="1371"/>
        <end position="1669"/>
    </location>
</feature>
<keyword evidence="12" id="KW-0039">Anion exchange</keyword>
<feature type="domain" description="STK11-interacting protein C-terminal PH" evidence="30">
    <location>
        <begin position="918"/>
        <end position="971"/>
    </location>
</feature>
<dbReference type="InterPro" id="IPR057288">
    <property type="entry name" value="PH_PLEKHM2"/>
</dbReference>
<feature type="transmembrane region" description="Helical" evidence="23">
    <location>
        <begin position="1795"/>
        <end position="1826"/>
    </location>
</feature>
<dbReference type="Gene3D" id="3.80.10.10">
    <property type="entry name" value="Ribonuclease Inhibitor"/>
    <property type="match status" value="1"/>
</dbReference>
<dbReference type="InterPro" id="IPR013769">
    <property type="entry name" value="Band3_cytoplasmic_dom"/>
</dbReference>
<dbReference type="InterPro" id="IPR016152">
    <property type="entry name" value="PTrfase/Anion_transptr"/>
</dbReference>
<feature type="compositionally biased region" description="Acidic residues" evidence="24">
    <location>
        <begin position="1156"/>
        <end position="1173"/>
    </location>
</feature>
<keyword evidence="17 23" id="KW-0472">Membrane</keyword>
<evidence type="ECO:0000256" key="17">
    <source>
        <dbReference type="ARBA" id="ARBA00023136"/>
    </source>
</evidence>
<feature type="region of interest" description="Disordered" evidence="24">
    <location>
        <begin position="974"/>
        <end position="1277"/>
    </location>
</feature>
<keyword evidence="11" id="KW-0433">Leucine-rich repeat</keyword>
<comment type="function">
    <text evidence="20">Sodium-independent anion exchanger which mediates the electroneutral exchange of chloride for bicarbonate ions across the cell membrane. May be involved in the regulation of intracellular pH, and the modulation of cardiac action potential.</text>
</comment>
<feature type="compositionally biased region" description="Basic and acidic residues" evidence="24">
    <location>
        <begin position="1080"/>
        <end position="1097"/>
    </location>
</feature>
<dbReference type="InterPro" id="IPR057676">
    <property type="entry name" value="PH_S11IP_C"/>
</dbReference>
<feature type="region of interest" description="Disordered" evidence="24">
    <location>
        <begin position="719"/>
        <end position="771"/>
    </location>
</feature>
<comment type="subcellular location">
    <subcellularLocation>
        <location evidence="2">Cell membrane</location>
        <topology evidence="2">Multi-pass membrane protein</topology>
    </subcellularLocation>
    <subcellularLocation>
        <location evidence="1">Cytoplasm</location>
    </subcellularLocation>
    <subcellularLocation>
        <location evidence="23">Membrane</location>
        <topology evidence="23">Multi-pass membrane protein</topology>
    </subcellularLocation>
</comment>
<comment type="catalytic activity">
    <reaction evidence="21">
        <text>hydrogencarbonate(in) + chloride(out) = hydrogencarbonate(out) + chloride(in)</text>
        <dbReference type="Rhea" id="RHEA:72363"/>
        <dbReference type="ChEBI" id="CHEBI:17544"/>
        <dbReference type="ChEBI" id="CHEBI:17996"/>
    </reaction>
</comment>
<protein>
    <recommendedName>
        <fullName evidence="23">Anion exchange protein</fullName>
    </recommendedName>
</protein>
<dbReference type="Pfam" id="PF07565">
    <property type="entry name" value="Band_3_cyto"/>
    <property type="match status" value="1"/>
</dbReference>
<dbReference type="InterPro" id="IPR001717">
    <property type="entry name" value="Anion_exchange"/>
</dbReference>
<evidence type="ECO:0000256" key="21">
    <source>
        <dbReference type="ARBA" id="ARBA00049347"/>
    </source>
</evidence>
<evidence type="ECO:0000256" key="5">
    <source>
        <dbReference type="ARBA" id="ARBA00022448"/>
    </source>
</evidence>
<dbReference type="FunFam" id="3.80.10.10:FF:001449">
    <property type="entry name" value="Serine/threonine kinase 11 interacting protein"/>
    <property type="match status" value="1"/>
</dbReference>
<keyword evidence="9" id="KW-0963">Cytoplasm</keyword>
<dbReference type="InterPro" id="IPR018241">
    <property type="entry name" value="Anion_exchange_CS"/>
</dbReference>
<dbReference type="Gene3D" id="1.10.287.570">
    <property type="entry name" value="Helical hairpin bin"/>
    <property type="match status" value="1"/>
</dbReference>
<feature type="region of interest" description="Disordered" evidence="24">
    <location>
        <begin position="381"/>
        <end position="406"/>
    </location>
</feature>
<keyword evidence="6" id="KW-0050">Antiport</keyword>
<keyword evidence="10" id="KW-0597">Phosphoprotein</keyword>
<evidence type="ECO:0000256" key="2">
    <source>
        <dbReference type="ARBA" id="ARBA00004651"/>
    </source>
</evidence>
<evidence type="ECO:0000256" key="9">
    <source>
        <dbReference type="ARBA" id="ARBA00022490"/>
    </source>
</evidence>
<dbReference type="GO" id="GO:0005737">
    <property type="term" value="C:cytoplasm"/>
    <property type="evidence" value="ECO:0007669"/>
    <property type="project" value="UniProtKB-SubCell"/>
</dbReference>
<evidence type="ECO:0000256" key="6">
    <source>
        <dbReference type="ARBA" id="ARBA00022449"/>
    </source>
</evidence>
<feature type="compositionally biased region" description="Basic and acidic residues" evidence="24">
    <location>
        <begin position="472"/>
        <end position="514"/>
    </location>
</feature>
<feature type="domain" description="Bicarbonate transporter-like transmembrane" evidence="25">
    <location>
        <begin position="1934"/>
        <end position="2260"/>
    </location>
</feature>
<dbReference type="PRINTS" id="PR00165">
    <property type="entry name" value="ANIONEXCHNGR"/>
</dbReference>
<evidence type="ECO:0000256" key="14">
    <source>
        <dbReference type="ARBA" id="ARBA00022737"/>
    </source>
</evidence>
<feature type="transmembrane region" description="Helical" evidence="23">
    <location>
        <begin position="1846"/>
        <end position="1871"/>
    </location>
</feature>
<feature type="transmembrane region" description="Helical" evidence="23">
    <location>
        <begin position="1978"/>
        <end position="1995"/>
    </location>
</feature>
<dbReference type="GO" id="GO:0051453">
    <property type="term" value="P:regulation of intracellular pH"/>
    <property type="evidence" value="ECO:0007669"/>
    <property type="project" value="TreeGrafter"/>
</dbReference>
<evidence type="ECO:0000256" key="13">
    <source>
        <dbReference type="ARBA" id="ARBA00022692"/>
    </source>
</evidence>
<dbReference type="SUPFAM" id="SSF55804">
    <property type="entry name" value="Phoshotransferase/anion transport protein"/>
    <property type="match status" value="1"/>
</dbReference>
<dbReference type="PROSITE" id="PS00220">
    <property type="entry name" value="ANION_EXCHANGER_2"/>
    <property type="match status" value="1"/>
</dbReference>
<dbReference type="Gene3D" id="3.40.930.10">
    <property type="entry name" value="Mannitol-specific EII, Chain A"/>
    <property type="match status" value="1"/>
</dbReference>
<evidence type="ECO:0000259" key="27">
    <source>
        <dbReference type="Pfam" id="PF15904"/>
    </source>
</evidence>
<evidence type="ECO:0000313" key="32">
    <source>
        <dbReference type="Proteomes" id="UP001166674"/>
    </source>
</evidence>
<feature type="compositionally biased region" description="Low complexity" evidence="24">
    <location>
        <begin position="1488"/>
        <end position="1501"/>
    </location>
</feature>
<dbReference type="Pfam" id="PF23142">
    <property type="entry name" value="PH_PLEKHM2"/>
    <property type="match status" value="1"/>
</dbReference>
<evidence type="ECO:0000256" key="4">
    <source>
        <dbReference type="ARBA" id="ARBA00010993"/>
    </source>
</evidence>
<feature type="compositionally biased region" description="Basic and acidic residues" evidence="24">
    <location>
        <begin position="1006"/>
        <end position="1027"/>
    </location>
</feature>
<dbReference type="Pfam" id="PF25624">
    <property type="entry name" value="PH_S11IP_C"/>
    <property type="match status" value="1"/>
</dbReference>
<evidence type="ECO:0000256" key="16">
    <source>
        <dbReference type="ARBA" id="ARBA00023065"/>
    </source>
</evidence>
<comment type="similarity">
    <text evidence="4 23">Belongs to the anion exchanger (TC 2.A.31) family.</text>
</comment>
<dbReference type="NCBIfam" id="TIGR00834">
    <property type="entry name" value="ae"/>
    <property type="match status" value="1"/>
</dbReference>
<feature type="transmembrane region" description="Helical" evidence="23">
    <location>
        <begin position="1941"/>
        <end position="1958"/>
    </location>
</feature>
<dbReference type="PRINTS" id="PR01231">
    <property type="entry name" value="HCO3TRNSPORT"/>
</dbReference>
<feature type="domain" description="PLEKHM2 PH" evidence="28">
    <location>
        <begin position="772"/>
        <end position="908"/>
    </location>
</feature>
<dbReference type="FunFam" id="1.10.287.570:FF:000001">
    <property type="entry name" value="Anion exchange protein"/>
    <property type="match status" value="1"/>
</dbReference>
<feature type="compositionally biased region" description="Basic residues" evidence="24">
    <location>
        <begin position="1332"/>
        <end position="1341"/>
    </location>
</feature>
<evidence type="ECO:0000256" key="22">
    <source>
        <dbReference type="ARBA" id="ARBA00056490"/>
    </source>
</evidence>
<comment type="caution">
    <text evidence="31">The sequence shown here is derived from an EMBL/GenBank/DDBJ whole genome shotgun (WGS) entry which is preliminary data.</text>
</comment>
<evidence type="ECO:0000259" key="25">
    <source>
        <dbReference type="Pfam" id="PF00955"/>
    </source>
</evidence>
<feature type="domain" description="LKB1 serine/threonine kinase interacting protein 1 N-terminal" evidence="27">
    <location>
        <begin position="6"/>
        <end position="94"/>
    </location>
</feature>
<dbReference type="GO" id="GO:0140900">
    <property type="term" value="F:chloride:bicarbonate antiporter activity"/>
    <property type="evidence" value="ECO:0007669"/>
    <property type="project" value="UniProtKB-ARBA"/>
</dbReference>
<evidence type="ECO:0000256" key="11">
    <source>
        <dbReference type="ARBA" id="ARBA00022614"/>
    </source>
</evidence>
<keyword evidence="8" id="KW-0488">Methylation</keyword>
<feature type="domain" description="Serine/threonine-protein kinase 11-interacting protein PH" evidence="29">
    <location>
        <begin position="524"/>
        <end position="645"/>
    </location>
</feature>
<comment type="similarity">
    <text evidence="3">Belongs to the STK11IP family.</text>
</comment>
<dbReference type="InterPro" id="IPR057292">
    <property type="entry name" value="PH_S11IP"/>
</dbReference>
<evidence type="ECO:0000256" key="24">
    <source>
        <dbReference type="SAM" id="MobiDB-lite"/>
    </source>
</evidence>
<dbReference type="PROSITE" id="PS00219">
    <property type="entry name" value="ANION_EXCHANGER_1"/>
    <property type="match status" value="1"/>
</dbReference>
<feature type="transmembrane region" description="Helical" evidence="23">
    <location>
        <begin position="2071"/>
        <end position="2094"/>
    </location>
</feature>
<feature type="compositionally biased region" description="Basic residues" evidence="24">
    <location>
        <begin position="1357"/>
        <end position="1367"/>
    </location>
</feature>
<feature type="compositionally biased region" description="Low complexity" evidence="24">
    <location>
        <begin position="1220"/>
        <end position="1236"/>
    </location>
</feature>
<gene>
    <name evidence="31" type="ORF">SUZIE_158855</name>
</gene>
<evidence type="ECO:0000256" key="12">
    <source>
        <dbReference type="ARBA" id="ARBA00022681"/>
    </source>
</evidence>
<dbReference type="FunFam" id="3.40.930.10:FF:000004">
    <property type="entry name" value="Anion exchange protein"/>
    <property type="match status" value="1"/>
</dbReference>
<dbReference type="InterPro" id="IPR031782">
    <property type="entry name" value="LIP1_N"/>
</dbReference>
<evidence type="ECO:0000256" key="20">
    <source>
        <dbReference type="ARBA" id="ARBA00045591"/>
    </source>
</evidence>
<dbReference type="PANTHER" id="PTHR11453">
    <property type="entry name" value="ANION EXCHANGE PROTEIN"/>
    <property type="match status" value="1"/>
</dbReference>
<feature type="compositionally biased region" description="Gly residues" evidence="24">
    <location>
        <begin position="974"/>
        <end position="983"/>
    </location>
</feature>
<feature type="domain" description="Bicarbonate transporter-like transmembrane" evidence="25">
    <location>
        <begin position="1733"/>
        <end position="1904"/>
    </location>
</feature>
<feature type="region of interest" description="Disordered" evidence="24">
    <location>
        <begin position="441"/>
        <end position="520"/>
    </location>
</feature>
<keyword evidence="18" id="KW-0564">Palmitate</keyword>
<dbReference type="PRINTS" id="PR01189">
    <property type="entry name" value="ANIONEXHNGR3"/>
</dbReference>
<dbReference type="PANTHER" id="PTHR11453:SF15">
    <property type="entry name" value="ANION EXCHANGE PROTEIN 3"/>
    <property type="match status" value="1"/>
</dbReference>
<evidence type="ECO:0000313" key="31">
    <source>
        <dbReference type="EMBL" id="MBZ3880621.1"/>
    </source>
</evidence>
<dbReference type="Proteomes" id="UP001166674">
    <property type="component" value="Unassembled WGS sequence"/>
</dbReference>
<feature type="compositionally biased region" description="Polar residues" evidence="24">
    <location>
        <begin position="441"/>
        <end position="453"/>
    </location>
</feature>
<evidence type="ECO:0000256" key="8">
    <source>
        <dbReference type="ARBA" id="ARBA00022481"/>
    </source>
</evidence>
<evidence type="ECO:0000256" key="7">
    <source>
        <dbReference type="ARBA" id="ARBA00022475"/>
    </source>
</evidence>
<keyword evidence="19" id="KW-0449">Lipoprotein</keyword>
<dbReference type="Pfam" id="PF25357">
    <property type="entry name" value="PH_S11IP"/>
    <property type="match status" value="1"/>
</dbReference>
<dbReference type="InterPro" id="IPR032675">
    <property type="entry name" value="LRR_dom_sf"/>
</dbReference>